<evidence type="ECO:0000313" key="2">
    <source>
        <dbReference type="Proteomes" id="UP000660680"/>
    </source>
</evidence>
<gene>
    <name evidence="1" type="ORF">GCM10010171_36640</name>
</gene>
<evidence type="ECO:0000313" key="1">
    <source>
        <dbReference type="EMBL" id="GGS38390.1"/>
    </source>
</evidence>
<dbReference type="InterPro" id="IPR025680">
    <property type="entry name" value="DddI"/>
</dbReference>
<sequence length="151" mass="16144">MVRRRAIGSTDQEGDHIAATPDAVDEALDHLASLVHEGGLVAEVTRQGDDVTTLYVGINGEVGALCFTDTDAAHYSQGTPSASGEVLSYAMQQNEMELPPDAELPISDVRAAVHEYANTGTRPVGIRWQRWRAPETPDSAVADPSDTSIWG</sequence>
<dbReference type="AlphaFoldDB" id="A0A918GI88"/>
<evidence type="ECO:0008006" key="3">
    <source>
        <dbReference type="Google" id="ProtNLM"/>
    </source>
</evidence>
<dbReference type="Proteomes" id="UP000660680">
    <property type="component" value="Unassembled WGS sequence"/>
</dbReference>
<organism evidence="1 2">
    <name type="scientific">Actinokineospora fastidiosa</name>
    <dbReference type="NCBI Taxonomy" id="1816"/>
    <lineage>
        <taxon>Bacteria</taxon>
        <taxon>Bacillati</taxon>
        <taxon>Actinomycetota</taxon>
        <taxon>Actinomycetes</taxon>
        <taxon>Pseudonocardiales</taxon>
        <taxon>Pseudonocardiaceae</taxon>
        <taxon>Actinokineospora</taxon>
    </lineage>
</organism>
<dbReference type="Pfam" id="PF14430">
    <property type="entry name" value="Imm1"/>
    <property type="match status" value="1"/>
</dbReference>
<keyword evidence="2" id="KW-1185">Reference proteome</keyword>
<dbReference type="RefSeq" id="WP_189211578.1">
    <property type="nucleotide sequence ID" value="NZ_BMRB01000002.1"/>
</dbReference>
<accession>A0A918GI88</accession>
<name>A0A918GI88_9PSEU</name>
<dbReference type="EMBL" id="BMRB01000002">
    <property type="protein sequence ID" value="GGS38390.1"/>
    <property type="molecule type" value="Genomic_DNA"/>
</dbReference>
<proteinExistence type="predicted"/>
<reference evidence="1" key="1">
    <citation type="journal article" date="2014" name="Int. J. Syst. Evol. Microbiol.">
        <title>Complete genome sequence of Corynebacterium casei LMG S-19264T (=DSM 44701T), isolated from a smear-ripened cheese.</title>
        <authorList>
            <consortium name="US DOE Joint Genome Institute (JGI-PGF)"/>
            <person name="Walter F."/>
            <person name="Albersmeier A."/>
            <person name="Kalinowski J."/>
            <person name="Ruckert C."/>
        </authorList>
    </citation>
    <scope>NUCLEOTIDE SEQUENCE</scope>
    <source>
        <strain evidence="1">JCM 3276</strain>
    </source>
</reference>
<comment type="caution">
    <text evidence="1">The sequence shown here is derived from an EMBL/GenBank/DDBJ whole genome shotgun (WGS) entry which is preliminary data.</text>
</comment>
<protein>
    <recommendedName>
        <fullName evidence="3">Immunity protein Imm1</fullName>
    </recommendedName>
</protein>
<reference evidence="1" key="2">
    <citation type="submission" date="2020-09" db="EMBL/GenBank/DDBJ databases">
        <authorList>
            <person name="Sun Q."/>
            <person name="Ohkuma M."/>
        </authorList>
    </citation>
    <scope>NUCLEOTIDE SEQUENCE</scope>
    <source>
        <strain evidence="1">JCM 3276</strain>
    </source>
</reference>